<evidence type="ECO:0000256" key="3">
    <source>
        <dbReference type="ARBA" id="ARBA00022729"/>
    </source>
</evidence>
<dbReference type="EMBL" id="JH818947">
    <property type="protein sequence ID" value="EKC40547.1"/>
    <property type="molecule type" value="Genomic_DNA"/>
</dbReference>
<feature type="chain" id="PRO_5042455707" evidence="4">
    <location>
        <begin position="26"/>
        <end position="284"/>
    </location>
</feature>
<dbReference type="SMART" id="SM00110">
    <property type="entry name" value="C1Q"/>
    <property type="match status" value="1"/>
</dbReference>
<dbReference type="Gene3D" id="2.60.120.40">
    <property type="match status" value="1"/>
</dbReference>
<evidence type="ECO:0000256" key="4">
    <source>
        <dbReference type="SAM" id="SignalP"/>
    </source>
</evidence>
<feature type="domain" description="C1q" evidence="5">
    <location>
        <begin position="149"/>
        <end position="284"/>
    </location>
</feature>
<comment type="subcellular location">
    <subcellularLocation>
        <location evidence="1">Secreted</location>
    </subcellularLocation>
</comment>
<evidence type="ECO:0000259" key="5">
    <source>
        <dbReference type="PROSITE" id="PS50871"/>
    </source>
</evidence>
<reference evidence="7" key="2">
    <citation type="submission" date="2022-08" db="UniProtKB">
        <authorList>
            <consortium name="EnsemblMetazoa"/>
        </authorList>
    </citation>
    <scope>IDENTIFICATION</scope>
    <source>
        <strain evidence="7">05x7-T-G4-1.051#20</strain>
    </source>
</reference>
<keyword evidence="2" id="KW-0964">Secreted</keyword>
<dbReference type="AlphaFoldDB" id="K1QUP2"/>
<accession>K1QUP2</accession>
<dbReference type="PROSITE" id="PS50871">
    <property type="entry name" value="C1Q"/>
    <property type="match status" value="1"/>
</dbReference>
<dbReference type="HOGENOM" id="CLU_001074_7_0_1"/>
<dbReference type="PANTHER" id="PTHR22923">
    <property type="entry name" value="CEREBELLIN-RELATED"/>
    <property type="match status" value="1"/>
</dbReference>
<dbReference type="OrthoDB" id="6090644at2759"/>
<dbReference type="InterPro" id="IPR008983">
    <property type="entry name" value="Tumour_necrosis_fac-like_dom"/>
</dbReference>
<keyword evidence="3 4" id="KW-0732">Signal</keyword>
<dbReference type="SUPFAM" id="SSF49842">
    <property type="entry name" value="TNF-like"/>
    <property type="match status" value="1"/>
</dbReference>
<evidence type="ECO:0000313" key="7">
    <source>
        <dbReference type="EnsemblMetazoa" id="G27720.1:cds"/>
    </source>
</evidence>
<name>K1QUP2_MAGGI</name>
<dbReference type="InterPro" id="IPR001073">
    <property type="entry name" value="C1q_dom"/>
</dbReference>
<feature type="signal peptide" evidence="4">
    <location>
        <begin position="1"/>
        <end position="25"/>
    </location>
</feature>
<dbReference type="GO" id="GO:0005576">
    <property type="term" value="C:extracellular region"/>
    <property type="evidence" value="ECO:0007669"/>
    <property type="project" value="UniProtKB-SubCell"/>
</dbReference>
<dbReference type="Pfam" id="PF00386">
    <property type="entry name" value="C1q"/>
    <property type="match status" value="1"/>
</dbReference>
<keyword evidence="8" id="KW-1185">Reference proteome</keyword>
<evidence type="ECO:0000313" key="6">
    <source>
        <dbReference type="EMBL" id="EKC40547.1"/>
    </source>
</evidence>
<reference evidence="6" key="1">
    <citation type="journal article" date="2012" name="Nature">
        <title>The oyster genome reveals stress adaptation and complexity of shell formation.</title>
        <authorList>
            <person name="Zhang G."/>
            <person name="Fang X."/>
            <person name="Guo X."/>
            <person name="Li L."/>
            <person name="Luo R."/>
            <person name="Xu F."/>
            <person name="Yang P."/>
            <person name="Zhang L."/>
            <person name="Wang X."/>
            <person name="Qi H."/>
            <person name="Xiong Z."/>
            <person name="Que H."/>
            <person name="Xie Y."/>
            <person name="Holland P.W."/>
            <person name="Paps J."/>
            <person name="Zhu Y."/>
            <person name="Wu F."/>
            <person name="Chen Y."/>
            <person name="Wang J."/>
            <person name="Peng C."/>
            <person name="Meng J."/>
            <person name="Yang L."/>
            <person name="Liu J."/>
            <person name="Wen B."/>
            <person name="Zhang N."/>
            <person name="Huang Z."/>
            <person name="Zhu Q."/>
            <person name="Feng Y."/>
            <person name="Mount A."/>
            <person name="Hedgecock D."/>
            <person name="Xu Z."/>
            <person name="Liu Y."/>
            <person name="Domazet-Loso T."/>
            <person name="Du Y."/>
            <person name="Sun X."/>
            <person name="Zhang S."/>
            <person name="Liu B."/>
            <person name="Cheng P."/>
            <person name="Jiang X."/>
            <person name="Li J."/>
            <person name="Fan D."/>
            <person name="Wang W."/>
            <person name="Fu W."/>
            <person name="Wang T."/>
            <person name="Wang B."/>
            <person name="Zhang J."/>
            <person name="Peng Z."/>
            <person name="Li Y."/>
            <person name="Li N."/>
            <person name="Wang J."/>
            <person name="Chen M."/>
            <person name="He Y."/>
            <person name="Tan F."/>
            <person name="Song X."/>
            <person name="Zheng Q."/>
            <person name="Huang R."/>
            <person name="Yang H."/>
            <person name="Du X."/>
            <person name="Chen L."/>
            <person name="Yang M."/>
            <person name="Gaffney P.M."/>
            <person name="Wang S."/>
            <person name="Luo L."/>
            <person name="She Z."/>
            <person name="Ming Y."/>
            <person name="Huang W."/>
            <person name="Zhang S."/>
            <person name="Huang B."/>
            <person name="Zhang Y."/>
            <person name="Qu T."/>
            <person name="Ni P."/>
            <person name="Miao G."/>
            <person name="Wang J."/>
            <person name="Wang Q."/>
            <person name="Steinberg C.E."/>
            <person name="Wang H."/>
            <person name="Li N."/>
            <person name="Qian L."/>
            <person name="Zhang G."/>
            <person name="Li Y."/>
            <person name="Yang H."/>
            <person name="Liu X."/>
            <person name="Wang J."/>
            <person name="Yin Y."/>
            <person name="Wang J."/>
        </authorList>
    </citation>
    <scope>NUCLEOTIDE SEQUENCE [LARGE SCALE GENOMIC DNA]</scope>
    <source>
        <strain evidence="6">05x7-T-G4-1.051#20</strain>
    </source>
</reference>
<dbReference type="PRINTS" id="PR00007">
    <property type="entry name" value="COMPLEMNTC1Q"/>
</dbReference>
<dbReference type="EnsemblMetazoa" id="G27720.1">
    <property type="protein sequence ID" value="G27720.1:cds"/>
    <property type="gene ID" value="G27720"/>
</dbReference>
<sequence>MACRMNMEGLLGIFFWFLFLKLSTADSEFSDLEFKALVKQNVQLSTTLQTLQNDVKRRDDLITELLERLIRQEKRMDELENVVMFKDNFCKQCESRLKDFETKSSAVSNEAIIRTNTNSSNHTPVIKDDKKISRKERLLASIIPRNAPSFDGIVAFYAQMSVIENSPSAHHTLIFDKVRTNVGNGYNGVTGIFTSPKEGIYVLNWVIRMHSAEHSTELMLNNDQLGATFLRAKQGDDGSVSGLAVAHLAKGDVVFVRVHSLYAGDGDISTNTHGLPSFSGWLLH</sequence>
<organism evidence="6">
    <name type="scientific">Magallana gigas</name>
    <name type="common">Pacific oyster</name>
    <name type="synonym">Crassostrea gigas</name>
    <dbReference type="NCBI Taxonomy" id="29159"/>
    <lineage>
        <taxon>Eukaryota</taxon>
        <taxon>Metazoa</taxon>
        <taxon>Spiralia</taxon>
        <taxon>Lophotrochozoa</taxon>
        <taxon>Mollusca</taxon>
        <taxon>Bivalvia</taxon>
        <taxon>Autobranchia</taxon>
        <taxon>Pteriomorphia</taxon>
        <taxon>Ostreida</taxon>
        <taxon>Ostreoidea</taxon>
        <taxon>Ostreidae</taxon>
        <taxon>Magallana</taxon>
    </lineage>
</organism>
<evidence type="ECO:0000256" key="2">
    <source>
        <dbReference type="ARBA" id="ARBA00022525"/>
    </source>
</evidence>
<gene>
    <name evidence="6" type="ORF">CGI_10025601</name>
</gene>
<proteinExistence type="predicted"/>
<evidence type="ECO:0000313" key="8">
    <source>
        <dbReference type="Proteomes" id="UP000005408"/>
    </source>
</evidence>
<dbReference type="InterPro" id="IPR050822">
    <property type="entry name" value="Cerebellin_Synaptic_Org"/>
</dbReference>
<protein>
    <submittedName>
        <fullName evidence="7">C1q domain-containing protein</fullName>
    </submittedName>
    <submittedName>
        <fullName evidence="6">Complement C1q tumor necrosis factor-related protein 3</fullName>
    </submittedName>
</protein>
<evidence type="ECO:0000256" key="1">
    <source>
        <dbReference type="ARBA" id="ARBA00004613"/>
    </source>
</evidence>
<dbReference type="PANTHER" id="PTHR22923:SF116">
    <property type="entry name" value="C1Q DOMAIN-CONTAINING PROTEIN"/>
    <property type="match status" value="1"/>
</dbReference>
<dbReference type="Proteomes" id="UP000005408">
    <property type="component" value="Unassembled WGS sequence"/>
</dbReference>